<keyword evidence="1" id="KW-0472">Membrane</keyword>
<dbReference type="KEGG" id="ptm:GSPATT00017479001"/>
<dbReference type="Proteomes" id="UP000000600">
    <property type="component" value="Unassembled WGS sequence"/>
</dbReference>
<dbReference type="InterPro" id="IPR023561">
    <property type="entry name" value="Carbonic_anhydrase_a-class"/>
</dbReference>
<keyword evidence="1" id="KW-0812">Transmembrane</keyword>
<evidence type="ECO:0000259" key="3">
    <source>
        <dbReference type="PROSITE" id="PS51144"/>
    </source>
</evidence>
<keyword evidence="5" id="KW-1185">Reference proteome</keyword>
<evidence type="ECO:0000313" key="4">
    <source>
        <dbReference type="EMBL" id="CAK83135.1"/>
    </source>
</evidence>
<feature type="signal peptide" evidence="2">
    <location>
        <begin position="1"/>
        <end position="16"/>
    </location>
</feature>
<dbReference type="HOGENOM" id="CLU_881273_0_0_1"/>
<dbReference type="InParanoid" id="A0DJB8"/>
<dbReference type="PANTHER" id="PTHR18952:SF276">
    <property type="entry name" value="CHROMOSOME UNDETERMINED SCAFFOLD_53, WHOLE GENOME SHOTGUN SEQUENCE"/>
    <property type="match status" value="1"/>
</dbReference>
<dbReference type="RefSeq" id="XP_001450532.1">
    <property type="nucleotide sequence ID" value="XM_001450495.2"/>
</dbReference>
<dbReference type="OMA" id="HTIEGTR"/>
<dbReference type="EMBL" id="CT868463">
    <property type="protein sequence ID" value="CAK83135.1"/>
    <property type="molecule type" value="Genomic_DNA"/>
</dbReference>
<protein>
    <recommendedName>
        <fullName evidence="3">Alpha-carbonic anhydrase domain-containing protein</fullName>
    </recommendedName>
</protein>
<dbReference type="PROSITE" id="PS51144">
    <property type="entry name" value="ALPHA_CA_2"/>
    <property type="match status" value="1"/>
</dbReference>
<dbReference type="OrthoDB" id="5986706at2759"/>
<dbReference type="STRING" id="5888.A0DJB8"/>
<dbReference type="eggNOG" id="KOG0382">
    <property type="taxonomic scope" value="Eukaryota"/>
</dbReference>
<proteinExistence type="predicted"/>
<organism evidence="4 5">
    <name type="scientific">Paramecium tetraurelia</name>
    <dbReference type="NCBI Taxonomy" id="5888"/>
    <lineage>
        <taxon>Eukaryota</taxon>
        <taxon>Sar</taxon>
        <taxon>Alveolata</taxon>
        <taxon>Ciliophora</taxon>
        <taxon>Intramacronucleata</taxon>
        <taxon>Oligohymenophorea</taxon>
        <taxon>Peniculida</taxon>
        <taxon>Parameciidae</taxon>
        <taxon>Paramecium</taxon>
    </lineage>
</organism>
<keyword evidence="1" id="KW-1133">Transmembrane helix</keyword>
<name>A0DJB8_PARTE</name>
<accession>A0DJB8</accession>
<dbReference type="InterPro" id="IPR036398">
    <property type="entry name" value="CA_dom_sf"/>
</dbReference>
<dbReference type="GO" id="GO:0004089">
    <property type="term" value="F:carbonate dehydratase activity"/>
    <property type="evidence" value="ECO:0007669"/>
    <property type="project" value="InterPro"/>
</dbReference>
<evidence type="ECO:0000256" key="1">
    <source>
        <dbReference type="SAM" id="Phobius"/>
    </source>
</evidence>
<feature type="chain" id="PRO_5002624140" description="Alpha-carbonic anhydrase domain-containing protein" evidence="2">
    <location>
        <begin position="17"/>
        <end position="316"/>
    </location>
</feature>
<dbReference type="GeneID" id="5036335"/>
<feature type="transmembrane region" description="Helical" evidence="1">
    <location>
        <begin position="295"/>
        <end position="313"/>
    </location>
</feature>
<dbReference type="InterPro" id="IPR001148">
    <property type="entry name" value="CA_dom"/>
</dbReference>
<reference evidence="4 5" key="1">
    <citation type="journal article" date="2006" name="Nature">
        <title>Global trends of whole-genome duplications revealed by the ciliate Paramecium tetraurelia.</title>
        <authorList>
            <consortium name="Genoscope"/>
            <person name="Aury J.-M."/>
            <person name="Jaillon O."/>
            <person name="Duret L."/>
            <person name="Noel B."/>
            <person name="Jubin C."/>
            <person name="Porcel B.M."/>
            <person name="Segurens B."/>
            <person name="Daubin V."/>
            <person name="Anthouard V."/>
            <person name="Aiach N."/>
            <person name="Arnaiz O."/>
            <person name="Billaut A."/>
            <person name="Beisson J."/>
            <person name="Blanc I."/>
            <person name="Bouhouche K."/>
            <person name="Camara F."/>
            <person name="Duharcourt S."/>
            <person name="Guigo R."/>
            <person name="Gogendeau D."/>
            <person name="Katinka M."/>
            <person name="Keller A.-M."/>
            <person name="Kissmehl R."/>
            <person name="Klotz C."/>
            <person name="Koll F."/>
            <person name="Le Moue A."/>
            <person name="Lepere C."/>
            <person name="Malinsky S."/>
            <person name="Nowacki M."/>
            <person name="Nowak J.K."/>
            <person name="Plattner H."/>
            <person name="Poulain J."/>
            <person name="Ruiz F."/>
            <person name="Serrano V."/>
            <person name="Zagulski M."/>
            <person name="Dessen P."/>
            <person name="Betermier M."/>
            <person name="Weissenbach J."/>
            <person name="Scarpelli C."/>
            <person name="Schachter V."/>
            <person name="Sperling L."/>
            <person name="Meyer E."/>
            <person name="Cohen J."/>
            <person name="Wincker P."/>
        </authorList>
    </citation>
    <scope>NUCLEOTIDE SEQUENCE [LARGE SCALE GENOMIC DNA]</scope>
    <source>
        <strain evidence="4 5">Stock d4-2</strain>
    </source>
</reference>
<evidence type="ECO:0000256" key="2">
    <source>
        <dbReference type="SAM" id="SignalP"/>
    </source>
</evidence>
<dbReference type="CDD" id="cd00326">
    <property type="entry name" value="alpha_CA"/>
    <property type="match status" value="1"/>
</dbReference>
<dbReference type="AlphaFoldDB" id="A0DJB8"/>
<feature type="domain" description="Alpha-carbonic anhydrase" evidence="3">
    <location>
        <begin position="28"/>
        <end position="288"/>
    </location>
</feature>
<sequence>MIVLIIPLLFIVQSQTTTTTNTTTTTATTISYASQGSDWTSGVCSSSTSQSPINLEVSSGTCDNSMVLDIQFKKDAMQIVMERVQYTIQSKAAVSNLYATDINGNLYGYTATSFMFHSPSEHTIEGTRYDLEMQIVHDLKSEFSATITKAIVSILFEVSSTDQPFFTTYDFALVASASTNTTTTNTTNSTNTTTAASVTSTIASINFNDLLGSQLDANPAYYTYVGSLTIPDCDENVNWYILDSILPITQTQLDAFNTYFLSNSTFASGNGNNRAIQSTNDRTIKKGGVACEEQFVYFFSFFILYIFINYFIFKLL</sequence>
<dbReference type="SMART" id="SM01057">
    <property type="entry name" value="Carb_anhydrase"/>
    <property type="match status" value="1"/>
</dbReference>
<dbReference type="GO" id="GO:0008270">
    <property type="term" value="F:zinc ion binding"/>
    <property type="evidence" value="ECO:0007669"/>
    <property type="project" value="InterPro"/>
</dbReference>
<gene>
    <name evidence="4" type="ORF">GSPATT00017479001</name>
</gene>
<dbReference type="Pfam" id="PF00194">
    <property type="entry name" value="Carb_anhydrase"/>
    <property type="match status" value="1"/>
</dbReference>
<evidence type="ECO:0000313" key="5">
    <source>
        <dbReference type="Proteomes" id="UP000000600"/>
    </source>
</evidence>
<dbReference type="PANTHER" id="PTHR18952">
    <property type="entry name" value="CARBONIC ANHYDRASE"/>
    <property type="match status" value="1"/>
</dbReference>
<dbReference type="GO" id="GO:0016836">
    <property type="term" value="F:hydro-lyase activity"/>
    <property type="evidence" value="ECO:0000318"/>
    <property type="project" value="GO_Central"/>
</dbReference>
<dbReference type="SUPFAM" id="SSF51069">
    <property type="entry name" value="Carbonic anhydrase"/>
    <property type="match status" value="1"/>
</dbReference>
<dbReference type="Gene3D" id="3.10.200.10">
    <property type="entry name" value="Alpha carbonic anhydrase"/>
    <property type="match status" value="1"/>
</dbReference>
<keyword evidence="2" id="KW-0732">Signal</keyword>